<dbReference type="Pfam" id="PF13204">
    <property type="entry name" value="Apiosidase"/>
    <property type="match status" value="1"/>
</dbReference>
<gene>
    <name evidence="4" type="ORF">FHS57_004711</name>
</gene>
<dbReference type="EMBL" id="JACIBY010000012">
    <property type="protein sequence ID" value="MBB3840691.1"/>
    <property type="molecule type" value="Genomic_DNA"/>
</dbReference>
<keyword evidence="1" id="KW-0732">Signal</keyword>
<dbReference type="InterPro" id="IPR024749">
    <property type="entry name" value="Collagen-bd_put"/>
</dbReference>
<organism evidence="4 5">
    <name type="scientific">Runella defluvii</name>
    <dbReference type="NCBI Taxonomy" id="370973"/>
    <lineage>
        <taxon>Bacteria</taxon>
        <taxon>Pseudomonadati</taxon>
        <taxon>Bacteroidota</taxon>
        <taxon>Cytophagia</taxon>
        <taxon>Cytophagales</taxon>
        <taxon>Spirosomataceae</taxon>
        <taxon>Runella</taxon>
    </lineage>
</organism>
<evidence type="ECO:0000256" key="1">
    <source>
        <dbReference type="SAM" id="SignalP"/>
    </source>
</evidence>
<reference evidence="4 5" key="1">
    <citation type="submission" date="2020-08" db="EMBL/GenBank/DDBJ databases">
        <title>Genomic Encyclopedia of Type Strains, Phase IV (KMG-IV): sequencing the most valuable type-strain genomes for metagenomic binning, comparative biology and taxonomic classification.</title>
        <authorList>
            <person name="Goeker M."/>
        </authorList>
    </citation>
    <scope>NUCLEOTIDE SEQUENCE [LARGE SCALE GENOMIC DNA]</scope>
    <source>
        <strain evidence="4 5">DSM 17976</strain>
    </source>
</reference>
<evidence type="ECO:0000313" key="4">
    <source>
        <dbReference type="EMBL" id="MBB3840691.1"/>
    </source>
</evidence>
<dbReference type="AlphaFoldDB" id="A0A7W6ESP9"/>
<name>A0A7W6ESP9_9BACT</name>
<comment type="caution">
    <text evidence="4">The sequence shown here is derived from an EMBL/GenBank/DDBJ whole genome shotgun (WGS) entry which is preliminary data.</text>
</comment>
<dbReference type="RefSeq" id="WP_183977825.1">
    <property type="nucleotide sequence ID" value="NZ_JACIBY010000012.1"/>
</dbReference>
<dbReference type="InterPro" id="IPR025277">
    <property type="entry name" value="Apiosidase-like_cat_dom"/>
</dbReference>
<sequence>MKRFLLAFSSVVCLSVYGFAQPAPKQAQWSKLYIAPDKRVISRGDGKPFFWLGDTAWELFHRLTKDEADFYLKRRAEQGFTVIQAVALAEFDGLGQPNQYGQLPLKNNDPSQPNELYFQHVDYVVNKAASLGLVIGMLPTWGDKFNKKWGVGPEVFTPENARLYGQWLGKRYKGKPIVWILGGDRNPETEKHFAIINAMAEGLKAGHGGTQLMTYHPTGGSNSAAFFHKENWLNFNMFQSGHSAKNAKNYVMQRQNYQLFPVKPTLDGEPRYEDHPIDWKPEKDYFNSHDVRQAAWWAMLSGGAGHTYGDHNVWQFFDPNRNPAISVARTHWRSATNHEGAWQMGYMRKLFEAYPWAQLIPDQGVLKNDNSEDAGYQMAAVGENKDFMFAYSPTGKPLKIDLSKFSIPQLKATWFNPRDGVSTPIGAVKNEGIQEFKPPVACPTCDWTLVIGK</sequence>
<feature type="domain" description="Putative collagen-binding" evidence="2">
    <location>
        <begin position="360"/>
        <end position="451"/>
    </location>
</feature>
<evidence type="ECO:0008006" key="6">
    <source>
        <dbReference type="Google" id="ProtNLM"/>
    </source>
</evidence>
<feature type="chain" id="PRO_5031010206" description="DUF4038 domain-containing protein" evidence="1">
    <location>
        <begin position="21"/>
        <end position="453"/>
    </location>
</feature>
<accession>A0A7W6ESP9</accession>
<feature type="domain" description="Apiosidase-like catalytic" evidence="3">
    <location>
        <begin position="37"/>
        <end position="357"/>
    </location>
</feature>
<feature type="signal peptide" evidence="1">
    <location>
        <begin position="1"/>
        <end position="20"/>
    </location>
</feature>
<evidence type="ECO:0000313" key="5">
    <source>
        <dbReference type="Proteomes" id="UP000541352"/>
    </source>
</evidence>
<dbReference type="PANTHER" id="PTHR37836">
    <property type="entry name" value="LMO1036 PROTEIN"/>
    <property type="match status" value="1"/>
</dbReference>
<dbReference type="Pfam" id="PF12904">
    <property type="entry name" value="Collagen_bind_2"/>
    <property type="match status" value="1"/>
</dbReference>
<evidence type="ECO:0000259" key="2">
    <source>
        <dbReference type="Pfam" id="PF12904"/>
    </source>
</evidence>
<proteinExistence type="predicted"/>
<dbReference type="Gene3D" id="3.20.20.80">
    <property type="entry name" value="Glycosidases"/>
    <property type="match status" value="1"/>
</dbReference>
<dbReference type="InterPro" id="IPR017853">
    <property type="entry name" value="GH"/>
</dbReference>
<protein>
    <recommendedName>
        <fullName evidence="6">DUF4038 domain-containing protein</fullName>
    </recommendedName>
</protein>
<keyword evidence="5" id="KW-1185">Reference proteome</keyword>
<dbReference type="PANTHER" id="PTHR37836:SF3">
    <property type="entry name" value="ENDOGLUCANASE"/>
    <property type="match status" value="1"/>
</dbReference>
<evidence type="ECO:0000259" key="3">
    <source>
        <dbReference type="Pfam" id="PF13204"/>
    </source>
</evidence>
<dbReference type="Proteomes" id="UP000541352">
    <property type="component" value="Unassembled WGS sequence"/>
</dbReference>
<dbReference type="SUPFAM" id="SSF51445">
    <property type="entry name" value="(Trans)glycosidases"/>
    <property type="match status" value="1"/>
</dbReference>